<dbReference type="Pfam" id="PF06725">
    <property type="entry name" value="3D"/>
    <property type="match status" value="1"/>
</dbReference>
<dbReference type="GO" id="GO:0019867">
    <property type="term" value="C:outer membrane"/>
    <property type="evidence" value="ECO:0007669"/>
    <property type="project" value="InterPro"/>
</dbReference>
<dbReference type="PIRSF" id="PIRSF019422">
    <property type="entry name" value="MltA"/>
    <property type="match status" value="1"/>
</dbReference>
<accession>A0A6B0TU25</accession>
<dbReference type="GO" id="GO:0008933">
    <property type="term" value="F:peptidoglycan lytic transglycosylase activity"/>
    <property type="evidence" value="ECO:0007669"/>
    <property type="project" value="TreeGrafter"/>
</dbReference>
<organism evidence="8 9">
    <name type="scientific">Oceanomicrobium pacificus</name>
    <dbReference type="NCBI Taxonomy" id="2692916"/>
    <lineage>
        <taxon>Bacteria</taxon>
        <taxon>Pseudomonadati</taxon>
        <taxon>Pseudomonadota</taxon>
        <taxon>Alphaproteobacteria</taxon>
        <taxon>Rhodobacterales</taxon>
        <taxon>Paracoccaceae</taxon>
        <taxon>Oceanomicrobium</taxon>
    </lineage>
</organism>
<name>A0A6B0TU25_9RHOB</name>
<dbReference type="SUPFAM" id="SSF50685">
    <property type="entry name" value="Barwin-like endoglucanases"/>
    <property type="match status" value="1"/>
</dbReference>
<feature type="signal peptide" evidence="6">
    <location>
        <begin position="1"/>
        <end position="23"/>
    </location>
</feature>
<sequence length="350" mass="38200">MIRRLRSLLLAAALAGTGLPAVAGDLEISLLDFDDLRGWAADDHAAALAAFRITCKKPRKTALVPAEDWAAPCVAAKSVTDAKAFFETLFQPILLENASRTLFTAYFEPELQGSRKRDAVFKYPVYRLPPDMPKDRKPWKTRAEIEAGALVGKGLELVWLRDPVDAFFLHVQGSGRIRLVEGGSMRLGFGGRNHHKYRSVGKEMLRQGLIQSGSAQAIRAWVAEDPQARTRILHHNPSFIFFREIKGLDESLGPLGAMGKPITTLRSVAVDPAYTPLGAPVWIELDRATNPIRQLMVAQDVGSAVKGPQRADLFFGTGVEAGQRAGRIKHGGRMVLLLPRGTVARLGLGG</sequence>
<gene>
    <name evidence="8" type="ORF">GSH16_04650</name>
</gene>
<keyword evidence="9" id="KW-1185">Reference proteome</keyword>
<dbReference type="InterPro" id="IPR026044">
    <property type="entry name" value="MltA"/>
</dbReference>
<dbReference type="PANTHER" id="PTHR30124">
    <property type="entry name" value="MEMBRANE-BOUND LYTIC MUREIN TRANSGLYCOSYLASE A"/>
    <property type="match status" value="1"/>
</dbReference>
<dbReference type="Proteomes" id="UP000436016">
    <property type="component" value="Unassembled WGS sequence"/>
</dbReference>
<dbReference type="InterPro" id="IPR010611">
    <property type="entry name" value="3D_dom"/>
</dbReference>
<dbReference type="PANTHER" id="PTHR30124:SF0">
    <property type="entry name" value="MEMBRANE-BOUND LYTIC MUREIN TRANSGLYCOSYLASE A"/>
    <property type="match status" value="1"/>
</dbReference>
<comment type="caution">
    <text evidence="8">The sequence shown here is derived from an EMBL/GenBank/DDBJ whole genome shotgun (WGS) entry which is preliminary data.</text>
</comment>
<evidence type="ECO:0000313" key="9">
    <source>
        <dbReference type="Proteomes" id="UP000436016"/>
    </source>
</evidence>
<dbReference type="CDD" id="cd14485">
    <property type="entry name" value="mltA_like_LT_A"/>
    <property type="match status" value="1"/>
</dbReference>
<dbReference type="RefSeq" id="WP_160852367.1">
    <property type="nucleotide sequence ID" value="NZ_WUWG01000001.1"/>
</dbReference>
<evidence type="ECO:0000256" key="4">
    <source>
        <dbReference type="ARBA" id="ARBA00023316"/>
    </source>
</evidence>
<keyword evidence="3" id="KW-0456">Lyase</keyword>
<dbReference type="SMART" id="SM00925">
    <property type="entry name" value="MltA"/>
    <property type="match status" value="1"/>
</dbReference>
<feature type="domain" description="Lytic transglycosylase MltA" evidence="7">
    <location>
        <begin position="110"/>
        <end position="243"/>
    </location>
</feature>
<evidence type="ECO:0000313" key="8">
    <source>
        <dbReference type="EMBL" id="MXU64724.1"/>
    </source>
</evidence>
<proteinExistence type="predicted"/>
<evidence type="ECO:0000259" key="7">
    <source>
        <dbReference type="SMART" id="SM00925"/>
    </source>
</evidence>
<dbReference type="EC" id="4.2.2.n1" evidence="2"/>
<reference evidence="8 9" key="1">
    <citation type="submission" date="2019-12" db="EMBL/GenBank/DDBJ databases">
        <title>Strain KN286 was isolated from seawater, which was collected from Caroline Seamount in the tropical western Pacific.</title>
        <authorList>
            <person name="Wang Q."/>
        </authorList>
    </citation>
    <scope>NUCLEOTIDE SEQUENCE [LARGE SCALE GENOMIC DNA]</scope>
    <source>
        <strain evidence="8 9">KN286</strain>
    </source>
</reference>
<dbReference type="GO" id="GO:0009253">
    <property type="term" value="P:peptidoglycan catabolic process"/>
    <property type="evidence" value="ECO:0007669"/>
    <property type="project" value="TreeGrafter"/>
</dbReference>
<comment type="catalytic activity">
    <reaction evidence="1">
        <text>Exolytic cleavage of the (1-&gt;4)-beta-glycosidic linkage between N-acetylmuramic acid (MurNAc) and N-acetylglucosamine (GlcNAc) residues in peptidoglycan, from either the reducing or the non-reducing ends of the peptidoglycan chains, with concomitant formation of a 1,6-anhydrobond in the MurNAc residue.</text>
        <dbReference type="EC" id="4.2.2.n1"/>
    </reaction>
</comment>
<dbReference type="GO" id="GO:0009254">
    <property type="term" value="P:peptidoglycan turnover"/>
    <property type="evidence" value="ECO:0007669"/>
    <property type="project" value="InterPro"/>
</dbReference>
<dbReference type="GO" id="GO:0071555">
    <property type="term" value="P:cell wall organization"/>
    <property type="evidence" value="ECO:0007669"/>
    <property type="project" value="UniProtKB-KW"/>
</dbReference>
<evidence type="ECO:0000256" key="1">
    <source>
        <dbReference type="ARBA" id="ARBA00001420"/>
    </source>
</evidence>
<evidence type="ECO:0000256" key="2">
    <source>
        <dbReference type="ARBA" id="ARBA00012587"/>
    </source>
</evidence>
<dbReference type="AlphaFoldDB" id="A0A6B0TU25"/>
<dbReference type="InterPro" id="IPR036908">
    <property type="entry name" value="RlpA-like_sf"/>
</dbReference>
<dbReference type="InterPro" id="IPR005300">
    <property type="entry name" value="MltA_B"/>
</dbReference>
<dbReference type="GO" id="GO:0004553">
    <property type="term" value="F:hydrolase activity, hydrolyzing O-glycosyl compounds"/>
    <property type="evidence" value="ECO:0007669"/>
    <property type="project" value="InterPro"/>
</dbReference>
<dbReference type="EMBL" id="WUWG01000001">
    <property type="protein sequence ID" value="MXU64724.1"/>
    <property type="molecule type" value="Genomic_DNA"/>
</dbReference>
<feature type="chain" id="PRO_5025480819" description="peptidoglycan lytic exotransglycosylase" evidence="6">
    <location>
        <begin position="24"/>
        <end position="350"/>
    </location>
</feature>
<dbReference type="CDD" id="cd14668">
    <property type="entry name" value="mlta_B"/>
    <property type="match status" value="1"/>
</dbReference>
<keyword evidence="6" id="KW-0732">Signal</keyword>
<dbReference type="Gene3D" id="2.40.40.10">
    <property type="entry name" value="RlpA-like domain"/>
    <property type="match status" value="2"/>
</dbReference>
<evidence type="ECO:0000256" key="5">
    <source>
        <dbReference type="ARBA" id="ARBA00030918"/>
    </source>
</evidence>
<keyword evidence="4" id="KW-0961">Cell wall biogenesis/degradation</keyword>
<dbReference type="Pfam" id="PF03562">
    <property type="entry name" value="MltA"/>
    <property type="match status" value="1"/>
</dbReference>
<protein>
    <recommendedName>
        <fullName evidence="2">peptidoglycan lytic exotransglycosylase</fullName>
        <ecNumber evidence="2">4.2.2.n1</ecNumber>
    </recommendedName>
    <alternativeName>
        <fullName evidence="5">Murein hydrolase A</fullName>
    </alternativeName>
</protein>
<evidence type="ECO:0000256" key="3">
    <source>
        <dbReference type="ARBA" id="ARBA00023239"/>
    </source>
</evidence>
<evidence type="ECO:0000256" key="6">
    <source>
        <dbReference type="SAM" id="SignalP"/>
    </source>
</evidence>